<dbReference type="Proteomes" id="UP000031532">
    <property type="component" value="Unassembled WGS sequence"/>
</dbReference>
<evidence type="ECO:0000313" key="2">
    <source>
        <dbReference type="EMBL" id="NHC34378.1"/>
    </source>
</evidence>
<proteinExistence type="predicted"/>
<reference evidence="2 3" key="1">
    <citation type="journal article" date="2015" name="Genome Announc.">
        <title>Draft Genome Sequence of the Terrestrial Cyanobacterium Scytonema millei VB511283, Isolated from Eastern India.</title>
        <authorList>
            <person name="Sen D."/>
            <person name="Chandrababunaidu M.M."/>
            <person name="Singh D."/>
            <person name="Sanghi N."/>
            <person name="Ghorai A."/>
            <person name="Mishra G.P."/>
            <person name="Madduluri M."/>
            <person name="Adhikary S.P."/>
            <person name="Tripathy S."/>
        </authorList>
    </citation>
    <scope>NUCLEOTIDE SEQUENCE [LARGE SCALE GENOMIC DNA]</scope>
    <source>
        <strain evidence="2 3">VB511283</strain>
    </source>
</reference>
<name>A0A9X5I3E0_9CYAN</name>
<gene>
    <name evidence="2" type="ORF">QH73_0006845</name>
</gene>
<dbReference type="RefSeq" id="WP_165587627.1">
    <property type="nucleotide sequence ID" value="NZ_JTJC03000001.1"/>
</dbReference>
<dbReference type="EMBL" id="JTJC03000001">
    <property type="protein sequence ID" value="NHC34378.1"/>
    <property type="molecule type" value="Genomic_DNA"/>
</dbReference>
<protein>
    <submittedName>
        <fullName evidence="2">Uncharacterized protein</fullName>
    </submittedName>
</protein>
<sequence>MKRGSREQGVGSRGRESRQLREQQPLTVFTQCSAAFTVNRQLPTTNYQLPL</sequence>
<feature type="region of interest" description="Disordered" evidence="1">
    <location>
        <begin position="1"/>
        <end position="24"/>
    </location>
</feature>
<evidence type="ECO:0000313" key="3">
    <source>
        <dbReference type="Proteomes" id="UP000031532"/>
    </source>
</evidence>
<accession>A0A9X5I3E0</accession>
<comment type="caution">
    <text evidence="2">The sequence shown here is derived from an EMBL/GenBank/DDBJ whole genome shotgun (WGS) entry which is preliminary data.</text>
</comment>
<evidence type="ECO:0000256" key="1">
    <source>
        <dbReference type="SAM" id="MobiDB-lite"/>
    </source>
</evidence>
<dbReference type="AlphaFoldDB" id="A0A9X5I3E0"/>
<organism evidence="2 3">
    <name type="scientific">Scytonema millei VB511283</name>
    <dbReference type="NCBI Taxonomy" id="1245923"/>
    <lineage>
        <taxon>Bacteria</taxon>
        <taxon>Bacillati</taxon>
        <taxon>Cyanobacteriota</taxon>
        <taxon>Cyanophyceae</taxon>
        <taxon>Nostocales</taxon>
        <taxon>Scytonemataceae</taxon>
        <taxon>Scytonema</taxon>
    </lineage>
</organism>
<keyword evidence="3" id="KW-1185">Reference proteome</keyword>